<keyword evidence="3" id="KW-1185">Reference proteome</keyword>
<dbReference type="AlphaFoldDB" id="A0A8K1FJK2"/>
<dbReference type="Proteomes" id="UP000794436">
    <property type="component" value="Unassembled WGS sequence"/>
</dbReference>
<evidence type="ECO:0000313" key="3">
    <source>
        <dbReference type="Proteomes" id="UP000794436"/>
    </source>
</evidence>
<feature type="region of interest" description="Disordered" evidence="1">
    <location>
        <begin position="345"/>
        <end position="370"/>
    </location>
</feature>
<feature type="region of interest" description="Disordered" evidence="1">
    <location>
        <begin position="208"/>
        <end position="228"/>
    </location>
</feature>
<reference evidence="2" key="1">
    <citation type="submission" date="2019-03" db="EMBL/GenBank/DDBJ databases">
        <title>Long read genome sequence of the mycoparasitic Pythium oligandrum ATCC 38472 isolated from sugarbeet rhizosphere.</title>
        <authorList>
            <person name="Gaulin E."/>
        </authorList>
    </citation>
    <scope>NUCLEOTIDE SEQUENCE</scope>
    <source>
        <strain evidence="2">ATCC 38472_TT</strain>
    </source>
</reference>
<comment type="caution">
    <text evidence="2">The sequence shown here is derived from an EMBL/GenBank/DDBJ whole genome shotgun (WGS) entry which is preliminary data.</text>
</comment>
<feature type="region of interest" description="Disordered" evidence="1">
    <location>
        <begin position="73"/>
        <end position="92"/>
    </location>
</feature>
<accession>A0A8K1FJK2</accession>
<dbReference type="EMBL" id="SPLM01000075">
    <property type="protein sequence ID" value="TMW61892.1"/>
    <property type="molecule type" value="Genomic_DNA"/>
</dbReference>
<organism evidence="2 3">
    <name type="scientific">Pythium oligandrum</name>
    <name type="common">Mycoparasitic fungus</name>
    <dbReference type="NCBI Taxonomy" id="41045"/>
    <lineage>
        <taxon>Eukaryota</taxon>
        <taxon>Sar</taxon>
        <taxon>Stramenopiles</taxon>
        <taxon>Oomycota</taxon>
        <taxon>Peronosporomycetes</taxon>
        <taxon>Pythiales</taxon>
        <taxon>Pythiaceae</taxon>
        <taxon>Pythium</taxon>
    </lineage>
</organism>
<name>A0A8K1FJK2_PYTOL</name>
<sequence>MTTHGLFTCAFTHRNCTHEQLFQSEYQRTNRTKENKILRCFPHCCPDHVIRSYCGSSVHLQVDFHAAIPLVEEKRSENESESSESFPQPQQDDDLMVFGRFRPKESVTLAPGDEVAGSAILSSLQSEDNPTGEWIEARLIASADQNAWLYEVNHTARWYYNWGSSAAKDKRLQEHVFEVYVLYGHSSDTFQVVALTRSPSFKLVSFRRAPSEPRKRNRTDPFNRKDDAKPVFEHAHGQFDTSTSPPFARPAEYPRVVKLETGQWEEKTEARPVTRAPASTLPPLASLDHVPSLHHAPMERRMYSHRMATVAASVQPSHPSFDSRPQQIPALAYASTPRPNEFNAAYDSSNPTRSLLPSMPATLRSTPRESSVDSQSLLRIATELEIVTGVLPRLPLVGMLSETSQLHTTYLSILSKLHSSPTFHAGRLNVPVDRSLARLLSQLGVVSARTRALPPAVAEICAFVTMWLHFDPTIQRQLTTWYERSADVLLSRGALVQAHQQWLGWLHERITAFLLPSGWTTSRLVDEITEWIGHDAQRIGCSAWSTFEAFVAQVREVYVQSNPQTVNSRGRKRRRPSSSNTLVSGTWVSDLDRIQLRSSGPDSLGVLSSSEEIPFDALLWFWRQWSCVVLDHLPGTPDKLVIRSLFQTDPSSNCMQLVLDDAFRWFQWFPGGEATTAKRVGSQQFGDYRARYVRPSDHFEVELYSWPVRGALIHESQEDTTQKCAFHWHWQLHTERDEGLRMVLTLARGRLKPFANQASSLRFDLMPIRDKCEQIYAWTPLCHVQFRYERA</sequence>
<proteinExistence type="predicted"/>
<gene>
    <name evidence="2" type="ORF">Poli38472_010955</name>
</gene>
<feature type="compositionally biased region" description="Polar residues" evidence="1">
    <location>
        <begin position="346"/>
        <end position="355"/>
    </location>
</feature>
<evidence type="ECO:0000313" key="2">
    <source>
        <dbReference type="EMBL" id="TMW61892.1"/>
    </source>
</evidence>
<dbReference type="OrthoDB" id="183659at2759"/>
<feature type="region of interest" description="Disordered" evidence="1">
    <location>
        <begin position="265"/>
        <end position="289"/>
    </location>
</feature>
<feature type="compositionally biased region" description="Basic and acidic residues" evidence="1">
    <location>
        <begin position="209"/>
        <end position="228"/>
    </location>
</feature>
<protein>
    <submittedName>
        <fullName evidence="2">Uncharacterized protein</fullName>
    </submittedName>
</protein>
<evidence type="ECO:0000256" key="1">
    <source>
        <dbReference type="SAM" id="MobiDB-lite"/>
    </source>
</evidence>